<accession>A0ABU4HSD6</accession>
<sequence length="269" mass="27138">MAEQPASPFGRCLEGRTVIVTGAAAGLGRATAATVAAAGARVVLSDLPGDALDAATAELSAAGAEVVARPATLGERASTTALVADTVADGGFDGLVACAGISGTRPFAELPREEWDAVMNVNATAMFDLVQEAGAALETAGRGGSLVLFSSVAGRGGRGDAPHYAASKAAVISLARSAALAFGPARVRANAICPGVIMTRMWEERIEGLDREFGAGAGQRYLDALTDRMALKRLGTPDEIAGAVLFLLSDAAAYVTGQALNVCGGLEFD</sequence>
<dbReference type="PRINTS" id="PR00080">
    <property type="entry name" value="SDRFAMILY"/>
</dbReference>
<dbReference type="PROSITE" id="PS00061">
    <property type="entry name" value="ADH_SHORT"/>
    <property type="match status" value="1"/>
</dbReference>
<keyword evidence="2" id="KW-0560">Oxidoreductase</keyword>
<dbReference type="RefSeq" id="WP_318598620.1">
    <property type="nucleotide sequence ID" value="NZ_JAWSTH010000050.1"/>
</dbReference>
<feature type="domain" description="Ketoreductase" evidence="4">
    <location>
        <begin position="16"/>
        <end position="205"/>
    </location>
</feature>
<reference evidence="5 6" key="2">
    <citation type="submission" date="2023-10" db="EMBL/GenBank/DDBJ databases">
        <authorList>
            <person name="Han X.F."/>
        </authorList>
    </citation>
    <scope>NUCLEOTIDE SEQUENCE [LARGE SCALE GENOMIC DNA]</scope>
    <source>
        <strain evidence="5 6">KCTC 39840</strain>
    </source>
</reference>
<name>A0ABU4HSD6_9ACTN</name>
<evidence type="ECO:0000259" key="4">
    <source>
        <dbReference type="SMART" id="SM00822"/>
    </source>
</evidence>
<dbReference type="InterPro" id="IPR002347">
    <property type="entry name" value="SDR_fam"/>
</dbReference>
<gene>
    <name evidence="5" type="ORF">R7226_17955</name>
</gene>
<protein>
    <submittedName>
        <fullName evidence="5">SDR family NAD(P)-dependent oxidoreductase</fullName>
    </submittedName>
</protein>
<proteinExistence type="inferred from homology"/>
<organism evidence="5 6">
    <name type="scientific">Conexibacter stalactiti</name>
    <dbReference type="NCBI Taxonomy" id="1940611"/>
    <lineage>
        <taxon>Bacteria</taxon>
        <taxon>Bacillati</taxon>
        <taxon>Actinomycetota</taxon>
        <taxon>Thermoleophilia</taxon>
        <taxon>Solirubrobacterales</taxon>
        <taxon>Conexibacteraceae</taxon>
        <taxon>Conexibacter</taxon>
    </lineage>
</organism>
<dbReference type="InterPro" id="IPR036291">
    <property type="entry name" value="NAD(P)-bd_dom_sf"/>
</dbReference>
<comment type="similarity">
    <text evidence="1">Belongs to the short-chain dehydrogenases/reductases (SDR) family.</text>
</comment>
<evidence type="ECO:0000313" key="6">
    <source>
        <dbReference type="Proteomes" id="UP001284601"/>
    </source>
</evidence>
<dbReference type="Pfam" id="PF13561">
    <property type="entry name" value="adh_short_C2"/>
    <property type="match status" value="1"/>
</dbReference>
<dbReference type="EMBL" id="JAWSTH010000050">
    <property type="protein sequence ID" value="MDW5596238.1"/>
    <property type="molecule type" value="Genomic_DNA"/>
</dbReference>
<comment type="caution">
    <text evidence="5">The sequence shown here is derived from an EMBL/GenBank/DDBJ whole genome shotgun (WGS) entry which is preliminary data.</text>
</comment>
<dbReference type="Proteomes" id="UP001284601">
    <property type="component" value="Unassembled WGS sequence"/>
</dbReference>
<dbReference type="PANTHER" id="PTHR24321">
    <property type="entry name" value="DEHYDROGENASES, SHORT CHAIN"/>
    <property type="match status" value="1"/>
</dbReference>
<reference evidence="6" key="1">
    <citation type="submission" date="2023-07" db="EMBL/GenBank/DDBJ databases">
        <title>Conexibacter stalactiti sp. nov., isolated from stalactites in a lava cave and emended description of the genus Conexibacter.</title>
        <authorList>
            <person name="Lee S.D."/>
        </authorList>
    </citation>
    <scope>NUCLEOTIDE SEQUENCE [LARGE SCALE GENOMIC DNA]</scope>
    <source>
        <strain evidence="6">KCTC 39840</strain>
    </source>
</reference>
<keyword evidence="6" id="KW-1185">Reference proteome</keyword>
<evidence type="ECO:0000256" key="2">
    <source>
        <dbReference type="ARBA" id="ARBA00023002"/>
    </source>
</evidence>
<dbReference type="Gene3D" id="3.40.50.720">
    <property type="entry name" value="NAD(P)-binding Rossmann-like Domain"/>
    <property type="match status" value="1"/>
</dbReference>
<dbReference type="SMART" id="SM00822">
    <property type="entry name" value="PKS_KR"/>
    <property type="match status" value="1"/>
</dbReference>
<dbReference type="PANTHER" id="PTHR24321:SF8">
    <property type="entry name" value="ESTRADIOL 17-BETA-DEHYDROGENASE 8-RELATED"/>
    <property type="match status" value="1"/>
</dbReference>
<evidence type="ECO:0000256" key="1">
    <source>
        <dbReference type="ARBA" id="ARBA00006484"/>
    </source>
</evidence>
<dbReference type="InterPro" id="IPR057326">
    <property type="entry name" value="KR_dom"/>
</dbReference>
<evidence type="ECO:0000256" key="3">
    <source>
        <dbReference type="ARBA" id="ARBA00023027"/>
    </source>
</evidence>
<dbReference type="SUPFAM" id="SSF51735">
    <property type="entry name" value="NAD(P)-binding Rossmann-fold domains"/>
    <property type="match status" value="1"/>
</dbReference>
<keyword evidence="3" id="KW-0520">NAD</keyword>
<evidence type="ECO:0000313" key="5">
    <source>
        <dbReference type="EMBL" id="MDW5596238.1"/>
    </source>
</evidence>
<dbReference type="InterPro" id="IPR020904">
    <property type="entry name" value="Sc_DH/Rdtase_CS"/>
</dbReference>
<dbReference type="PRINTS" id="PR00081">
    <property type="entry name" value="GDHRDH"/>
</dbReference>